<gene>
    <name evidence="2" type="ORF">GLV81_07940</name>
</gene>
<dbReference type="SUPFAM" id="SSF51110">
    <property type="entry name" value="alpha-D-mannose-specific plant lectins"/>
    <property type="match status" value="1"/>
</dbReference>
<organism evidence="2 3">
    <name type="scientific">Phnomibacter ginsenosidimutans</name>
    <dbReference type="NCBI Taxonomy" id="2676868"/>
    <lineage>
        <taxon>Bacteria</taxon>
        <taxon>Pseudomonadati</taxon>
        <taxon>Bacteroidota</taxon>
        <taxon>Chitinophagia</taxon>
        <taxon>Chitinophagales</taxon>
        <taxon>Chitinophagaceae</taxon>
        <taxon>Phnomibacter</taxon>
    </lineage>
</organism>
<evidence type="ECO:0000313" key="3">
    <source>
        <dbReference type="Proteomes" id="UP000426027"/>
    </source>
</evidence>
<protein>
    <recommendedName>
        <fullName evidence="4">Bulb-type lectin domain-containing protein</fullName>
    </recommendedName>
</protein>
<dbReference type="Proteomes" id="UP000426027">
    <property type="component" value="Chromosome"/>
</dbReference>
<dbReference type="KEGG" id="fls:GLV81_07940"/>
<keyword evidence="3" id="KW-1185">Reference proteome</keyword>
<keyword evidence="1" id="KW-0732">Signal</keyword>
<dbReference type="InterPro" id="IPR036426">
    <property type="entry name" value="Bulb-type_lectin_dom_sf"/>
</dbReference>
<evidence type="ECO:0000256" key="1">
    <source>
        <dbReference type="SAM" id="SignalP"/>
    </source>
</evidence>
<evidence type="ECO:0000313" key="2">
    <source>
        <dbReference type="EMBL" id="QGW28036.1"/>
    </source>
</evidence>
<feature type="signal peptide" evidence="1">
    <location>
        <begin position="1"/>
        <end position="24"/>
    </location>
</feature>
<reference evidence="2 3" key="1">
    <citation type="submission" date="2019-11" db="EMBL/GenBank/DDBJ databases">
        <authorList>
            <person name="Im W.T."/>
        </authorList>
    </citation>
    <scope>NUCLEOTIDE SEQUENCE [LARGE SCALE GENOMIC DNA]</scope>
    <source>
        <strain evidence="2 3">SB-02</strain>
    </source>
</reference>
<dbReference type="EMBL" id="CP046566">
    <property type="protein sequence ID" value="QGW28036.1"/>
    <property type="molecule type" value="Genomic_DNA"/>
</dbReference>
<proteinExistence type="predicted"/>
<feature type="chain" id="PRO_5026193239" description="Bulb-type lectin domain-containing protein" evidence="1">
    <location>
        <begin position="25"/>
        <end position="479"/>
    </location>
</feature>
<dbReference type="RefSeq" id="WP_157478364.1">
    <property type="nucleotide sequence ID" value="NZ_CP046566.1"/>
</dbReference>
<dbReference type="Gene3D" id="2.90.10.10">
    <property type="entry name" value="Bulb-type lectin domain"/>
    <property type="match status" value="2"/>
</dbReference>
<evidence type="ECO:0008006" key="4">
    <source>
        <dbReference type="Google" id="ProtNLM"/>
    </source>
</evidence>
<name>A0A6I6G5T6_9BACT</name>
<dbReference type="AlphaFoldDB" id="A0A6I6G5T6"/>
<sequence length="479" mass="52754">MRWTKIFVAGILCMLAITSQKLMAQAGCEAKDAAIKYQSSMNPGQKLLEKEKMVSANGRYQLRATTDGNFVIEEVVNAGDCSYKEVYRFPLQNGGSKPSVGFFSFNPDGNLCMDSKNGKGYCATTGRDAAAALILGKGVKLEMSNDGRLRLLDKQGKEIWTTPIPTTTTTPTPTTPTAAKAGCEAKDAIIKYQSSMTPGQKLLEKEKLVSANGRYQLRATTDGNFVIEEVVNAGNCSYNEIFRFPLQNGGSKPTIGFFSFNPDGNLCMDSKNGKGYCVTTGRDAAAALILGKAVKLEITNDGRLILLDKKGQEIWATRFPETTSVKPTTQPVPVESKATNEVFTKGKPVLSFGEDFGIGKTLTSDNNQYQARIVIQKIDVGSGQILEQNRFVIEKITVRTVNGQPIITEKTEIWNKQCAEAKILTNDKPNFQSRRLQDCFYEAKLPHNAVEVRMPYEMHFGQIKLENDGSDELNLQWPL</sequence>
<accession>A0A6I6G5T6</accession>